<gene>
    <name evidence="2" type="ORF">CRD36_10420</name>
</gene>
<sequence length="377" mass="39744">MPFISGDNILATLAVILFLAWFGFWADKTRLGKVTSGVVWIITIGILLSNLSITPYKSAIYDFIGQYIVSAAIPLLLLKADLRKVFRDSGRVMLPLVIAGAGVITGVLLGYFLLNLGEIGPKVAGVYTAGYIGGAMNFVAVAKSVNMSPAEFSAAISASSIVSVIGLMVLVAIPSIKLIQRLIPSDIMAQAETSSTEQEQGAVIEMNLLHLSGALALSFGICTAASLLADTLGLGQYNILFITLLTIAVANIFPRQLHLLKGEFELGMLFMYIFFAMVGLSTNMTTFLDHAIILLVYGLLIITVQFIVVLTMAKLLKIDLAEAITGSGAAIVGPAVTAAVVSSKGWNSMITPAVMTGIFGYVIANFIGVALTALLAG</sequence>
<dbReference type="InterPro" id="IPR008537">
    <property type="entry name" value="DUF819"/>
</dbReference>
<reference evidence="2 3" key="1">
    <citation type="submission" date="2017-10" db="EMBL/GenBank/DDBJ databases">
        <title>Frigbacter circumglobatus gen. nov. sp. nov., isolated from sediment cultured in situ.</title>
        <authorList>
            <person name="Zhao Z."/>
        </authorList>
    </citation>
    <scope>NUCLEOTIDE SEQUENCE [LARGE SCALE GENOMIC DNA]</scope>
    <source>
        <strain evidence="2 3">ZYL</strain>
    </source>
</reference>
<evidence type="ECO:0008006" key="4">
    <source>
        <dbReference type="Google" id="ProtNLM"/>
    </source>
</evidence>
<dbReference type="RefSeq" id="WP_099472941.1">
    <property type="nucleotide sequence ID" value="NZ_CP041025.1"/>
</dbReference>
<accession>A0A2G4YQU0</accession>
<keyword evidence="1" id="KW-0812">Transmembrane</keyword>
<dbReference type="PANTHER" id="PTHR34289">
    <property type="entry name" value="PROTEIN, PUTATIVE (DUF819)-RELATED"/>
    <property type="match status" value="1"/>
</dbReference>
<feature type="transmembrane region" description="Helical" evidence="1">
    <location>
        <begin position="320"/>
        <end position="341"/>
    </location>
</feature>
<dbReference type="PANTHER" id="PTHR34289:SF8">
    <property type="entry name" value="DUF819 DOMAIN-CONTAINING PROTEIN"/>
    <property type="match status" value="1"/>
</dbReference>
<dbReference type="EMBL" id="PDEM01000023">
    <property type="protein sequence ID" value="PHZ84694.1"/>
    <property type="molecule type" value="Genomic_DNA"/>
</dbReference>
<dbReference type="AlphaFoldDB" id="A0A2G4YQU0"/>
<dbReference type="OrthoDB" id="653763at2"/>
<feature type="transmembrane region" description="Helical" evidence="1">
    <location>
        <begin position="208"/>
        <end position="229"/>
    </location>
</feature>
<feature type="transmembrane region" description="Helical" evidence="1">
    <location>
        <begin position="6"/>
        <end position="25"/>
    </location>
</feature>
<name>A0A2G4YQU0_9PROT</name>
<feature type="transmembrane region" description="Helical" evidence="1">
    <location>
        <begin position="291"/>
        <end position="313"/>
    </location>
</feature>
<dbReference type="InParanoid" id="A0A2G4YQU0"/>
<feature type="transmembrane region" description="Helical" evidence="1">
    <location>
        <begin position="37"/>
        <end position="53"/>
    </location>
</feature>
<feature type="transmembrane region" description="Helical" evidence="1">
    <location>
        <begin position="235"/>
        <end position="254"/>
    </location>
</feature>
<evidence type="ECO:0000313" key="2">
    <source>
        <dbReference type="EMBL" id="PHZ84694.1"/>
    </source>
</evidence>
<evidence type="ECO:0000313" key="3">
    <source>
        <dbReference type="Proteomes" id="UP000229730"/>
    </source>
</evidence>
<proteinExistence type="predicted"/>
<feature type="transmembrane region" description="Helical" evidence="1">
    <location>
        <begin position="152"/>
        <end position="173"/>
    </location>
</feature>
<keyword evidence="1" id="KW-0472">Membrane</keyword>
<organism evidence="2 3">
    <name type="scientific">Paremcibacter congregatus</name>
    <dbReference type="NCBI Taxonomy" id="2043170"/>
    <lineage>
        <taxon>Bacteria</taxon>
        <taxon>Pseudomonadati</taxon>
        <taxon>Pseudomonadota</taxon>
        <taxon>Alphaproteobacteria</taxon>
        <taxon>Emcibacterales</taxon>
        <taxon>Emcibacteraceae</taxon>
        <taxon>Paremcibacter</taxon>
    </lineage>
</organism>
<keyword evidence="3" id="KW-1185">Reference proteome</keyword>
<dbReference type="Proteomes" id="UP000229730">
    <property type="component" value="Unassembled WGS sequence"/>
</dbReference>
<feature type="transmembrane region" description="Helical" evidence="1">
    <location>
        <begin position="266"/>
        <end position="285"/>
    </location>
</feature>
<comment type="caution">
    <text evidence="2">The sequence shown here is derived from an EMBL/GenBank/DDBJ whole genome shotgun (WGS) entry which is preliminary data.</text>
</comment>
<protein>
    <recommendedName>
        <fullName evidence="4">DUF819 domain-containing protein</fullName>
    </recommendedName>
</protein>
<feature type="transmembrane region" description="Helical" evidence="1">
    <location>
        <begin position="59"/>
        <end position="80"/>
    </location>
</feature>
<feature type="transmembrane region" description="Helical" evidence="1">
    <location>
        <begin position="353"/>
        <end position="376"/>
    </location>
</feature>
<feature type="transmembrane region" description="Helical" evidence="1">
    <location>
        <begin position="92"/>
        <end position="114"/>
    </location>
</feature>
<evidence type="ECO:0000256" key="1">
    <source>
        <dbReference type="SAM" id="Phobius"/>
    </source>
</evidence>
<dbReference type="Pfam" id="PF05684">
    <property type="entry name" value="DUF819"/>
    <property type="match status" value="1"/>
</dbReference>
<keyword evidence="1" id="KW-1133">Transmembrane helix</keyword>